<dbReference type="Proteomes" id="UP001210720">
    <property type="component" value="Unassembled WGS sequence"/>
</dbReference>
<dbReference type="InterPro" id="IPR011990">
    <property type="entry name" value="TPR-like_helical_dom_sf"/>
</dbReference>
<protein>
    <submittedName>
        <fullName evidence="2">Glycosyltransferase</fullName>
        <ecNumber evidence="2">2.4.-.-</ecNumber>
    </submittedName>
</protein>
<sequence>MTTPQTTICIPAYKAEGFVQQAIESALAQTDPDIKVIISVDPAGDGTEAICMGYANDPRVTVRINEKRLGWVGNANACLDLIDTPFFAFCFHDDRLDPEFVSKLRAVLEANPTATAAFGTIQYFGNRDHVVTQSDLTGPAAQRAATRMTGQAGNAYSLKNLMRSGPVKAGLRMAELPEGYFADWPFAIAYALAGEYLSVEDPIYRKRLWDASVTAGWQRVPLNERIKMEIAMRQELISVIQTSDALTWSDKAALTELALTHIFGQPAKDESSAALRDAIAGQIPAKILTGLMSGPATGNETSTLGQKQIAGEILRNAQFAARDKDRVGAVAGAQKALRRSPDLPDAHLMAGRLLLALSEPGTESAQEHLRQALGANPDNWQARLALTRALLRAGALDEARTTAEPLSRLAPSDTPGLKQVMKRLGLA</sequence>
<evidence type="ECO:0000313" key="2">
    <source>
        <dbReference type="EMBL" id="MDA7424477.1"/>
    </source>
</evidence>
<gene>
    <name evidence="2" type="ORF">PFY00_07065</name>
</gene>
<name>A0ABT4XR93_9RHOB</name>
<dbReference type="PANTHER" id="PTHR43685">
    <property type="entry name" value="GLYCOSYLTRANSFERASE"/>
    <property type="match status" value="1"/>
</dbReference>
<dbReference type="Gene3D" id="1.25.40.10">
    <property type="entry name" value="Tetratricopeptide repeat domain"/>
    <property type="match status" value="1"/>
</dbReference>
<dbReference type="InterPro" id="IPR029044">
    <property type="entry name" value="Nucleotide-diphossugar_trans"/>
</dbReference>
<dbReference type="EMBL" id="JAQIOY010000002">
    <property type="protein sequence ID" value="MDA7424477.1"/>
    <property type="molecule type" value="Genomic_DNA"/>
</dbReference>
<dbReference type="RefSeq" id="WP_271431831.1">
    <property type="nucleotide sequence ID" value="NZ_JAQIOY010000002.1"/>
</dbReference>
<dbReference type="InterPro" id="IPR050834">
    <property type="entry name" value="Glycosyltransf_2"/>
</dbReference>
<dbReference type="Pfam" id="PF14559">
    <property type="entry name" value="TPR_19"/>
    <property type="match status" value="1"/>
</dbReference>
<comment type="caution">
    <text evidence="2">The sequence shown here is derived from an EMBL/GenBank/DDBJ whole genome shotgun (WGS) entry which is preliminary data.</text>
</comment>
<proteinExistence type="predicted"/>
<dbReference type="SUPFAM" id="SSF48452">
    <property type="entry name" value="TPR-like"/>
    <property type="match status" value="1"/>
</dbReference>
<dbReference type="SUPFAM" id="SSF53448">
    <property type="entry name" value="Nucleotide-diphospho-sugar transferases"/>
    <property type="match status" value="1"/>
</dbReference>
<reference evidence="2 3" key="1">
    <citation type="submission" date="2023-01" db="EMBL/GenBank/DDBJ databases">
        <title>Thalassococcus onchidii sp. nov., isolated from a marine invertebrate from the South China Sea.</title>
        <authorList>
            <person name="Xu S."/>
            <person name="Liu Z."/>
            <person name="Xu Y."/>
        </authorList>
    </citation>
    <scope>NUCLEOTIDE SEQUENCE [LARGE SCALE GENOMIC DNA]</scope>
    <source>
        <strain evidence="2 3">KCTC 32084</strain>
    </source>
</reference>
<dbReference type="GO" id="GO:0016757">
    <property type="term" value="F:glycosyltransferase activity"/>
    <property type="evidence" value="ECO:0007669"/>
    <property type="project" value="UniProtKB-KW"/>
</dbReference>
<dbReference type="Pfam" id="PF00535">
    <property type="entry name" value="Glycos_transf_2"/>
    <property type="match status" value="1"/>
</dbReference>
<accession>A0ABT4XR93</accession>
<dbReference type="EC" id="2.4.-.-" evidence="2"/>
<evidence type="ECO:0000313" key="3">
    <source>
        <dbReference type="Proteomes" id="UP001210720"/>
    </source>
</evidence>
<keyword evidence="2" id="KW-0328">Glycosyltransferase</keyword>
<dbReference type="Gene3D" id="3.90.550.10">
    <property type="entry name" value="Spore Coat Polysaccharide Biosynthesis Protein SpsA, Chain A"/>
    <property type="match status" value="1"/>
</dbReference>
<dbReference type="PANTHER" id="PTHR43685:SF2">
    <property type="entry name" value="GLYCOSYLTRANSFERASE 2-LIKE DOMAIN-CONTAINING PROTEIN"/>
    <property type="match status" value="1"/>
</dbReference>
<feature type="domain" description="Glycosyltransferase 2-like" evidence="1">
    <location>
        <begin position="7"/>
        <end position="135"/>
    </location>
</feature>
<keyword evidence="3" id="KW-1185">Reference proteome</keyword>
<keyword evidence="2" id="KW-0808">Transferase</keyword>
<dbReference type="InterPro" id="IPR001173">
    <property type="entry name" value="Glyco_trans_2-like"/>
</dbReference>
<dbReference type="CDD" id="cd00761">
    <property type="entry name" value="Glyco_tranf_GTA_type"/>
    <property type="match status" value="1"/>
</dbReference>
<evidence type="ECO:0000259" key="1">
    <source>
        <dbReference type="Pfam" id="PF00535"/>
    </source>
</evidence>
<organism evidence="2 3">
    <name type="scientific">Thalassococcus lentus</name>
    <dbReference type="NCBI Taxonomy" id="1210524"/>
    <lineage>
        <taxon>Bacteria</taxon>
        <taxon>Pseudomonadati</taxon>
        <taxon>Pseudomonadota</taxon>
        <taxon>Alphaproteobacteria</taxon>
        <taxon>Rhodobacterales</taxon>
        <taxon>Roseobacteraceae</taxon>
        <taxon>Thalassococcus</taxon>
    </lineage>
</organism>